<dbReference type="InterPro" id="IPR017871">
    <property type="entry name" value="ABC_transporter-like_CS"/>
</dbReference>
<dbReference type="PROSITE" id="PS50893">
    <property type="entry name" value="ABC_TRANSPORTER_2"/>
    <property type="match status" value="1"/>
</dbReference>
<dbReference type="SUPFAM" id="SSF52540">
    <property type="entry name" value="P-loop containing nucleoside triphosphate hydrolases"/>
    <property type="match status" value="1"/>
</dbReference>
<reference evidence="5 6" key="1">
    <citation type="submission" date="2018-05" db="EMBL/GenBank/DDBJ databases">
        <title>Genomic Encyclopedia of Type Strains, Phase IV (KMG-IV): sequencing the most valuable type-strain genomes for metagenomic binning, comparative biology and taxonomic classification.</title>
        <authorList>
            <person name="Goeker M."/>
        </authorList>
    </citation>
    <scope>NUCLEOTIDE SEQUENCE [LARGE SCALE GENOMIC DNA]</scope>
    <source>
        <strain evidence="5 6">DSM 24906</strain>
    </source>
</reference>
<dbReference type="GO" id="GO:0015807">
    <property type="term" value="P:L-amino acid transport"/>
    <property type="evidence" value="ECO:0007669"/>
    <property type="project" value="TreeGrafter"/>
</dbReference>
<accession>A0AA45C992</accession>
<dbReference type="InterPro" id="IPR027417">
    <property type="entry name" value="P-loop_NTPase"/>
</dbReference>
<dbReference type="PANTHER" id="PTHR43820">
    <property type="entry name" value="HIGH-AFFINITY BRANCHED-CHAIN AMINO ACID TRANSPORT ATP-BINDING PROTEIN LIVF"/>
    <property type="match status" value="1"/>
</dbReference>
<keyword evidence="5" id="KW-0547">Nucleotide-binding</keyword>
<dbReference type="PANTHER" id="PTHR43820:SF4">
    <property type="entry name" value="HIGH-AFFINITY BRANCHED-CHAIN AMINO ACID TRANSPORT ATP-BINDING PROTEIN LIVF"/>
    <property type="match status" value="1"/>
</dbReference>
<dbReference type="EMBL" id="QGGI01000001">
    <property type="protein sequence ID" value="PWJ96638.1"/>
    <property type="molecule type" value="Genomic_DNA"/>
</dbReference>
<protein>
    <submittedName>
        <fullName evidence="5">Amino acid/amide ABC transporter ATP-binding protein 2 (HAAT family)</fullName>
    </submittedName>
</protein>
<dbReference type="CDD" id="cd03224">
    <property type="entry name" value="ABC_TM1139_LivF_branched"/>
    <property type="match status" value="1"/>
</dbReference>
<dbReference type="InterPro" id="IPR003439">
    <property type="entry name" value="ABC_transporter-like_ATP-bd"/>
</dbReference>
<dbReference type="Pfam" id="PF00005">
    <property type="entry name" value="ABC_tran"/>
    <property type="match status" value="1"/>
</dbReference>
<dbReference type="InterPro" id="IPR052156">
    <property type="entry name" value="BCAA_Transport_ATP-bd_LivF"/>
</dbReference>
<dbReference type="GO" id="GO:0016887">
    <property type="term" value="F:ATP hydrolysis activity"/>
    <property type="evidence" value="ECO:0007669"/>
    <property type="project" value="InterPro"/>
</dbReference>
<sequence>MLKVNNLIVNYGHVKAVKNISFELNKGEIVSILGSNGAGKTSTLFGMMSIVKSSSNIEFKGKDISKYSSVQKVKEGLVLCPENRRVFPELSVEENLKMGSFIRGNYSKVIKDVYDLFPILKDRKRQAAGSLSGGEQQMLAVGRAMMGEPEVLMLDEPSLGLAPVITDDIFNVLKELKNSGVSILLVEQNALKSLRISDRAYILETGNIVAQGIAKDLLNDEKVKKAYLGI</sequence>
<dbReference type="GO" id="GO:0005524">
    <property type="term" value="F:ATP binding"/>
    <property type="evidence" value="ECO:0007669"/>
    <property type="project" value="UniProtKB-KW"/>
</dbReference>
<proteinExistence type="inferred from homology"/>
<keyword evidence="6" id="KW-1185">Reference proteome</keyword>
<comment type="similarity">
    <text evidence="1">Belongs to the ABC transporter superfamily.</text>
</comment>
<evidence type="ECO:0000256" key="3">
    <source>
        <dbReference type="ARBA" id="ARBA00022970"/>
    </source>
</evidence>
<organism evidence="5 6">
    <name type="scientific">Oceanotoga teriensis</name>
    <dbReference type="NCBI Taxonomy" id="515440"/>
    <lineage>
        <taxon>Bacteria</taxon>
        <taxon>Thermotogati</taxon>
        <taxon>Thermotogota</taxon>
        <taxon>Thermotogae</taxon>
        <taxon>Petrotogales</taxon>
        <taxon>Petrotogaceae</taxon>
        <taxon>Oceanotoga</taxon>
    </lineage>
</organism>
<evidence type="ECO:0000256" key="2">
    <source>
        <dbReference type="ARBA" id="ARBA00022448"/>
    </source>
</evidence>
<feature type="domain" description="ABC transporter" evidence="4">
    <location>
        <begin position="2"/>
        <end position="230"/>
    </location>
</feature>
<evidence type="ECO:0000313" key="5">
    <source>
        <dbReference type="EMBL" id="PWJ96638.1"/>
    </source>
</evidence>
<evidence type="ECO:0000256" key="1">
    <source>
        <dbReference type="ARBA" id="ARBA00005417"/>
    </source>
</evidence>
<comment type="caution">
    <text evidence="5">The sequence shown here is derived from an EMBL/GenBank/DDBJ whole genome shotgun (WGS) entry which is preliminary data.</text>
</comment>
<name>A0AA45C992_9BACT</name>
<dbReference type="Gene3D" id="3.40.50.300">
    <property type="entry name" value="P-loop containing nucleotide triphosphate hydrolases"/>
    <property type="match status" value="1"/>
</dbReference>
<dbReference type="AlphaFoldDB" id="A0AA45C992"/>
<dbReference type="RefSeq" id="WP_109603626.1">
    <property type="nucleotide sequence ID" value="NZ_JAMHJO010000001.1"/>
</dbReference>
<evidence type="ECO:0000313" key="6">
    <source>
        <dbReference type="Proteomes" id="UP000245921"/>
    </source>
</evidence>
<dbReference type="PROSITE" id="PS00211">
    <property type="entry name" value="ABC_TRANSPORTER_1"/>
    <property type="match status" value="1"/>
</dbReference>
<keyword evidence="2" id="KW-0813">Transport</keyword>
<gene>
    <name evidence="5" type="ORF">C7380_101212</name>
</gene>
<keyword evidence="5" id="KW-0067">ATP-binding</keyword>
<dbReference type="Proteomes" id="UP000245921">
    <property type="component" value="Unassembled WGS sequence"/>
</dbReference>
<evidence type="ECO:0000259" key="4">
    <source>
        <dbReference type="PROSITE" id="PS50893"/>
    </source>
</evidence>
<dbReference type="GO" id="GO:0015658">
    <property type="term" value="F:branched-chain amino acid transmembrane transporter activity"/>
    <property type="evidence" value="ECO:0007669"/>
    <property type="project" value="TreeGrafter"/>
</dbReference>
<keyword evidence="3" id="KW-0029">Amino-acid transport</keyword>